<dbReference type="InterPro" id="IPR011989">
    <property type="entry name" value="ARM-like"/>
</dbReference>
<dbReference type="InterPro" id="IPR016024">
    <property type="entry name" value="ARM-type_fold"/>
</dbReference>
<evidence type="ECO:0000313" key="1">
    <source>
        <dbReference type="EMBL" id="BCO36546.1"/>
    </source>
</evidence>
<reference evidence="1 2" key="1">
    <citation type="submission" date="2020-12" db="EMBL/GenBank/DDBJ databases">
        <title>Complete genome sequence of Mycobacterium heckeshornense JCM 15655T, closely related to a pathogenic non-tuberculous mycobacterial species Mycobacterium xenopi.</title>
        <authorList>
            <person name="Yoshida M."/>
            <person name="Fukano H."/>
            <person name="Asakura T."/>
            <person name="Suzuki M."/>
            <person name="Hoshino Y."/>
        </authorList>
    </citation>
    <scope>NUCLEOTIDE SEQUENCE [LARGE SCALE GENOMIC DNA]</scope>
    <source>
        <strain evidence="1 2">JCM 15655</strain>
    </source>
</reference>
<dbReference type="Gene3D" id="1.25.10.10">
    <property type="entry name" value="Leucine-rich Repeat Variant"/>
    <property type="match status" value="1"/>
</dbReference>
<accession>A0A7R7JI45</accession>
<evidence type="ECO:0000313" key="2">
    <source>
        <dbReference type="Proteomes" id="UP000595446"/>
    </source>
</evidence>
<evidence type="ECO:0008006" key="3">
    <source>
        <dbReference type="Google" id="ProtNLM"/>
    </source>
</evidence>
<gene>
    <name evidence="1" type="ORF">MHEC_29790</name>
</gene>
<dbReference type="SMART" id="SM00567">
    <property type="entry name" value="EZ_HEAT"/>
    <property type="match status" value="2"/>
</dbReference>
<sequence>MTVDEASRSSAWQVRQGAARALAGAAAKSAVPRLTPLLGDEHPDVRKAAVLALTRWVDEPAARDALGIAVKDSDADVRAYARRASGREAV</sequence>
<organism evidence="1 2">
    <name type="scientific">Mycobacterium heckeshornense</name>
    <dbReference type="NCBI Taxonomy" id="110505"/>
    <lineage>
        <taxon>Bacteria</taxon>
        <taxon>Bacillati</taxon>
        <taxon>Actinomycetota</taxon>
        <taxon>Actinomycetes</taxon>
        <taxon>Mycobacteriales</taxon>
        <taxon>Mycobacteriaceae</taxon>
        <taxon>Mycobacterium</taxon>
    </lineage>
</organism>
<dbReference type="EMBL" id="AP024237">
    <property type="protein sequence ID" value="BCO36546.1"/>
    <property type="molecule type" value="Genomic_DNA"/>
</dbReference>
<keyword evidence="2" id="KW-1185">Reference proteome</keyword>
<dbReference type="InterPro" id="IPR004155">
    <property type="entry name" value="PBS_lyase_HEAT"/>
</dbReference>
<dbReference type="AlphaFoldDB" id="A0A7R7JI45"/>
<proteinExistence type="predicted"/>
<dbReference type="Proteomes" id="UP000595446">
    <property type="component" value="Chromosome"/>
</dbReference>
<name>A0A7R7JI45_9MYCO</name>
<protein>
    <recommendedName>
        <fullName evidence="3">HEAT repeat domain-containing protein</fullName>
    </recommendedName>
</protein>
<dbReference type="SUPFAM" id="SSF48371">
    <property type="entry name" value="ARM repeat"/>
    <property type="match status" value="1"/>
</dbReference>
<dbReference type="Pfam" id="PF13646">
    <property type="entry name" value="HEAT_2"/>
    <property type="match status" value="1"/>
</dbReference>